<dbReference type="Pfam" id="PF01648">
    <property type="entry name" value="ACPS"/>
    <property type="match status" value="1"/>
</dbReference>
<organism evidence="3 4">
    <name type="scientific">Adhaeribacter rhizoryzae</name>
    <dbReference type="NCBI Taxonomy" id="2607907"/>
    <lineage>
        <taxon>Bacteria</taxon>
        <taxon>Pseudomonadati</taxon>
        <taxon>Bacteroidota</taxon>
        <taxon>Cytophagia</taxon>
        <taxon>Cytophagales</taxon>
        <taxon>Hymenobacteraceae</taxon>
        <taxon>Adhaeribacter</taxon>
    </lineage>
</organism>
<dbReference type="GO" id="GO:0008897">
    <property type="term" value="F:holo-[acyl-carrier-protein] synthase activity"/>
    <property type="evidence" value="ECO:0007669"/>
    <property type="project" value="InterPro"/>
</dbReference>
<dbReference type="Proteomes" id="UP000323426">
    <property type="component" value="Unassembled WGS sequence"/>
</dbReference>
<evidence type="ECO:0000313" key="4">
    <source>
        <dbReference type="Proteomes" id="UP000323426"/>
    </source>
</evidence>
<dbReference type="RefSeq" id="WP_150087033.1">
    <property type="nucleotide sequence ID" value="NZ_VWSF01000002.1"/>
</dbReference>
<name>A0A5M6DQT0_9BACT</name>
<evidence type="ECO:0000259" key="2">
    <source>
        <dbReference type="Pfam" id="PF01648"/>
    </source>
</evidence>
<evidence type="ECO:0000256" key="1">
    <source>
        <dbReference type="ARBA" id="ARBA00022679"/>
    </source>
</evidence>
<dbReference type="InterPro" id="IPR008278">
    <property type="entry name" value="4-PPantetheinyl_Trfase_dom"/>
</dbReference>
<protein>
    <submittedName>
        <fullName evidence="3">4'-phosphopantetheinyl transferase superfamily protein</fullName>
    </submittedName>
</protein>
<accession>A0A5M6DQT0</accession>
<feature type="domain" description="4'-phosphopantetheinyl transferase" evidence="2">
    <location>
        <begin position="110"/>
        <end position="210"/>
    </location>
</feature>
<dbReference type="GO" id="GO:0000287">
    <property type="term" value="F:magnesium ion binding"/>
    <property type="evidence" value="ECO:0007669"/>
    <property type="project" value="InterPro"/>
</dbReference>
<dbReference type="Gene3D" id="3.90.470.20">
    <property type="entry name" value="4'-phosphopantetheinyl transferase domain"/>
    <property type="match status" value="2"/>
</dbReference>
<keyword evidence="4" id="KW-1185">Reference proteome</keyword>
<evidence type="ECO:0000313" key="3">
    <source>
        <dbReference type="EMBL" id="KAA5548706.1"/>
    </source>
</evidence>
<proteinExistence type="predicted"/>
<dbReference type="AlphaFoldDB" id="A0A5M6DQT0"/>
<dbReference type="EMBL" id="VWSF01000002">
    <property type="protein sequence ID" value="KAA5548706.1"/>
    <property type="molecule type" value="Genomic_DNA"/>
</dbReference>
<gene>
    <name evidence="3" type="ORF">F0145_04105</name>
</gene>
<dbReference type="InterPro" id="IPR037143">
    <property type="entry name" value="4-PPantetheinyl_Trfase_dom_sf"/>
</dbReference>
<dbReference type="SUPFAM" id="SSF56214">
    <property type="entry name" value="4'-phosphopantetheinyl transferase"/>
    <property type="match status" value="2"/>
</dbReference>
<sequence length="218" mass="25027">MALLNIREINPTTCIGFWEISETPECLRENLLNLTSNNLFIPEFASVTRQTQWLSSRILAYTLLRKFTNNFISLENNDYGKPGFEDEAYQISITHSHRHVAVILSVEYKVGIDIEIISPKVLRVADKFMNSTESNDAAGDLHKTLVYWSAKETLYKLYSKKQLIFKDNILIAPFALQPAGTLNTRIKTSDAEKAYTVHYEKPEEYILTYCVGEQNHII</sequence>
<keyword evidence="1 3" id="KW-0808">Transferase</keyword>
<comment type="caution">
    <text evidence="3">The sequence shown here is derived from an EMBL/GenBank/DDBJ whole genome shotgun (WGS) entry which is preliminary data.</text>
</comment>
<reference evidence="3 4" key="1">
    <citation type="submission" date="2019-09" db="EMBL/GenBank/DDBJ databases">
        <title>Genome sequence and assembly of Adhaeribacter sp.</title>
        <authorList>
            <person name="Chhetri G."/>
        </authorList>
    </citation>
    <scope>NUCLEOTIDE SEQUENCE [LARGE SCALE GENOMIC DNA]</scope>
    <source>
        <strain evidence="3 4">DK36</strain>
    </source>
</reference>